<protein>
    <submittedName>
        <fullName evidence="9">NCS2 family permease</fullName>
    </submittedName>
    <submittedName>
        <fullName evidence="8">Xanthine/uracil permease</fullName>
    </submittedName>
</protein>
<feature type="transmembrane region" description="Helical" evidence="7">
    <location>
        <begin position="124"/>
        <end position="148"/>
    </location>
</feature>
<evidence type="ECO:0000313" key="11">
    <source>
        <dbReference type="Proteomes" id="UP000239250"/>
    </source>
</evidence>
<evidence type="ECO:0000256" key="2">
    <source>
        <dbReference type="ARBA" id="ARBA00005697"/>
    </source>
</evidence>
<dbReference type="EMBL" id="CP024963">
    <property type="protein sequence ID" value="ATZ17523.1"/>
    <property type="molecule type" value="Genomic_DNA"/>
</dbReference>
<accession>A0A2K8NY04</accession>
<keyword evidence="6 7" id="KW-0472">Membrane</keyword>
<sequence length="486" mass="52969">MNKNKTFKADKSLKQNYLQNNKIAKYFKFSDFNTSFKKEIIGGISTFLSMIYILSVEPNLLGKAQSVADPNQFMNAGGVFVATALTSFVATFIMGVCANVPIALAPSMGLNAMFSFNIANQGGIGYEGALIATTISSIIFCIMSVTKLRVMLIKSLPHSIHLAIGVGIGFFIAYVGIVNMGWVEKSASGLPVANLSNFKLNYPGIILGTVVLFGAIILFYKKFFAPIIVMLIGGFIIAIILANVTDNEAIQHSFGAAKWKAGQWNYDEFKGFFSNLENTYKQFLNPVIWAKPTMYISIFIFIILNFFDATGTLTSVNIEMNRASGLNQQLSHKALVIDAGATVLGSGLGVSHMACYTESCVGIMQGARTGFANIITSFGFLLSLALFPIFRMMPDCLSGAATVFIGTVMIKSIMDIEWSKTEIGLGAFFTILFMIITYSIANGIVVGIIAYSIGAIATKRAKQVHYLVWILDFVFVIYLVAYAFMN</sequence>
<evidence type="ECO:0000256" key="5">
    <source>
        <dbReference type="ARBA" id="ARBA00022989"/>
    </source>
</evidence>
<feature type="transmembrane region" description="Helical" evidence="7">
    <location>
        <begin position="330"/>
        <end position="350"/>
    </location>
</feature>
<comment type="subcellular location">
    <subcellularLocation>
        <location evidence="1">Endomembrane system</location>
        <topology evidence="1">Multi-pass membrane protein</topology>
    </subcellularLocation>
</comment>
<dbReference type="EMBL" id="CP027019">
    <property type="protein sequence ID" value="AVP49338.1"/>
    <property type="molecule type" value="Genomic_DNA"/>
</dbReference>
<dbReference type="InterPro" id="IPR045018">
    <property type="entry name" value="Azg-like"/>
</dbReference>
<organism evidence="8 10">
    <name type="scientific">Williamsoniiplasma luminosum</name>
    <dbReference type="NCBI Taxonomy" id="214888"/>
    <lineage>
        <taxon>Bacteria</taxon>
        <taxon>Bacillati</taxon>
        <taxon>Mycoplasmatota</taxon>
        <taxon>Mollicutes</taxon>
        <taxon>Entomoplasmatales</taxon>
        <taxon>Williamsoniiplasma</taxon>
    </lineage>
</organism>
<dbReference type="Proteomes" id="UP000239250">
    <property type="component" value="Chromosome"/>
</dbReference>
<evidence type="ECO:0000313" key="10">
    <source>
        <dbReference type="Proteomes" id="UP000232063"/>
    </source>
</evidence>
<dbReference type="Proteomes" id="UP000232063">
    <property type="component" value="Chromosome"/>
</dbReference>
<keyword evidence="5 7" id="KW-1133">Transmembrane helix</keyword>
<keyword evidence="4 7" id="KW-0812">Transmembrane</keyword>
<feature type="transmembrane region" description="Helical" evidence="7">
    <location>
        <begin position="40"/>
        <end position="61"/>
    </location>
</feature>
<reference evidence="8 10" key="1">
    <citation type="submission" date="2017-11" db="EMBL/GenBank/DDBJ databases">
        <title>Genome sequence of Entomoplasma luminosum PIMN-1 (ATCC 49195).</title>
        <authorList>
            <person name="Lo W.-S."/>
            <person name="Gasparich G.E."/>
            <person name="Kuo C.-H."/>
        </authorList>
    </citation>
    <scope>NUCLEOTIDE SEQUENCE [LARGE SCALE GENOMIC DNA]</scope>
    <source>
        <strain evidence="8 10">PIMN-1</strain>
    </source>
</reference>
<dbReference type="GO" id="GO:0012505">
    <property type="term" value="C:endomembrane system"/>
    <property type="evidence" value="ECO:0007669"/>
    <property type="project" value="UniProtKB-SubCell"/>
</dbReference>
<evidence type="ECO:0000256" key="7">
    <source>
        <dbReference type="SAM" id="Phobius"/>
    </source>
</evidence>
<reference evidence="11" key="3">
    <citation type="submission" date="2018-02" db="EMBL/GenBank/DDBJ databases">
        <title>Firefly genomes illuminate parallel origins of bioluminescence in beetles.</title>
        <authorList>
            <person name="Fallon T.R."/>
            <person name="Lower S.E.S."/>
            <person name="Behringer M."/>
            <person name="Weng J.-K."/>
        </authorList>
    </citation>
    <scope>NUCLEOTIDE SEQUENCE [LARGE SCALE GENOMIC DNA]</scope>
</reference>
<evidence type="ECO:0000256" key="6">
    <source>
        <dbReference type="ARBA" id="ARBA00023136"/>
    </source>
</evidence>
<evidence type="ECO:0000256" key="1">
    <source>
        <dbReference type="ARBA" id="ARBA00004127"/>
    </source>
</evidence>
<reference evidence="9" key="2">
    <citation type="journal article" date="2018" name="Elife">
        <title>Firefly genomes illuminate parallel origins of bioluminescence in beetles.</title>
        <authorList>
            <person name="Fallon T.R."/>
            <person name="Lower S.E."/>
            <person name="Chang C.H."/>
            <person name="Bessho-Uehara M."/>
            <person name="Martin G.J."/>
            <person name="Bewick A.J."/>
            <person name="Behringer M."/>
            <person name="Debat H.J."/>
            <person name="Wong I."/>
            <person name="Day J.C."/>
            <person name="Suvorov A."/>
            <person name="Silva C.J."/>
            <person name="Stanger-Hall K.F."/>
            <person name="Hall D.W."/>
            <person name="Schmitz R.J."/>
            <person name="Nelson D.R."/>
            <person name="Lewis S.M."/>
            <person name="Shigenobu S."/>
            <person name="Bybee S.M."/>
            <person name="Larracuente A.M."/>
            <person name="Oba Y."/>
            <person name="Weng J.K."/>
        </authorList>
    </citation>
    <scope>NUCLEOTIDE SEQUENCE</scope>
    <source>
        <strain evidence="9">NJ-2016</strain>
    </source>
</reference>
<dbReference type="OrthoDB" id="9808458at2"/>
<evidence type="ECO:0000313" key="8">
    <source>
        <dbReference type="EMBL" id="ATZ17523.1"/>
    </source>
</evidence>
<gene>
    <name evidence="8" type="primary">pbuG</name>
    <name evidence="9" type="ORF">C5T88_01950</name>
    <name evidence="8" type="ORF">ELUMI_v1c08010</name>
</gene>
<dbReference type="InterPro" id="IPR006043">
    <property type="entry name" value="NCS2"/>
</dbReference>
<name>A0A2K8NY04_9MOLU</name>
<comment type="similarity">
    <text evidence="2">Belongs to the nucleobase:cation symporter-2 (NCS2) (TC 2.A.40) family. Azg-like subfamily.</text>
</comment>
<evidence type="ECO:0000256" key="3">
    <source>
        <dbReference type="ARBA" id="ARBA00022448"/>
    </source>
</evidence>
<proteinExistence type="inferred from homology"/>
<feature type="transmembrane region" description="Helical" evidence="7">
    <location>
        <begin position="73"/>
        <end position="104"/>
    </location>
</feature>
<dbReference type="PANTHER" id="PTHR43337:SF1">
    <property type="entry name" value="XANTHINE_URACIL PERMEASE C887.17-RELATED"/>
    <property type="match status" value="1"/>
</dbReference>
<keyword evidence="3" id="KW-0813">Transport</keyword>
<dbReference type="Pfam" id="PF00860">
    <property type="entry name" value="Xan_ur_permease"/>
    <property type="match status" value="1"/>
</dbReference>
<evidence type="ECO:0000256" key="4">
    <source>
        <dbReference type="ARBA" id="ARBA00022692"/>
    </source>
</evidence>
<dbReference type="GO" id="GO:0005886">
    <property type="term" value="C:plasma membrane"/>
    <property type="evidence" value="ECO:0007669"/>
    <property type="project" value="TreeGrafter"/>
</dbReference>
<dbReference type="AlphaFoldDB" id="A0A2K8NY04"/>
<keyword evidence="10" id="KW-1185">Reference proteome</keyword>
<feature type="transmembrane region" description="Helical" evidence="7">
    <location>
        <begin position="370"/>
        <end position="390"/>
    </location>
</feature>
<dbReference type="PANTHER" id="PTHR43337">
    <property type="entry name" value="XANTHINE/URACIL PERMEASE C887.17-RELATED"/>
    <property type="match status" value="1"/>
</dbReference>
<feature type="transmembrane region" description="Helical" evidence="7">
    <location>
        <begin position="426"/>
        <end position="454"/>
    </location>
</feature>
<feature type="transmembrane region" description="Helical" evidence="7">
    <location>
        <begin position="227"/>
        <end position="245"/>
    </location>
</feature>
<feature type="transmembrane region" description="Helical" evidence="7">
    <location>
        <begin position="202"/>
        <end position="220"/>
    </location>
</feature>
<feature type="transmembrane region" description="Helical" evidence="7">
    <location>
        <begin position="160"/>
        <end position="182"/>
    </location>
</feature>
<feature type="transmembrane region" description="Helical" evidence="7">
    <location>
        <begin position="294"/>
        <end position="318"/>
    </location>
</feature>
<dbReference type="RefSeq" id="WP_025734736.1">
    <property type="nucleotide sequence ID" value="NZ_CP024963.1"/>
</dbReference>
<dbReference type="GO" id="GO:0005345">
    <property type="term" value="F:purine nucleobase transmembrane transporter activity"/>
    <property type="evidence" value="ECO:0007669"/>
    <property type="project" value="TreeGrafter"/>
</dbReference>
<dbReference type="KEGG" id="elj:ELUMI_v1c08010"/>
<feature type="transmembrane region" description="Helical" evidence="7">
    <location>
        <begin position="466"/>
        <end position="485"/>
    </location>
</feature>
<evidence type="ECO:0000313" key="9">
    <source>
        <dbReference type="EMBL" id="AVP49338.1"/>
    </source>
</evidence>